<feature type="transmembrane region" description="Helical" evidence="11">
    <location>
        <begin position="66"/>
        <end position="81"/>
    </location>
</feature>
<dbReference type="GO" id="GO:0005783">
    <property type="term" value="C:endoplasmic reticulum"/>
    <property type="evidence" value="ECO:0000318"/>
    <property type="project" value="GO_Central"/>
</dbReference>
<comment type="subcellular location">
    <subcellularLocation>
        <location evidence="1">Endoplasmic reticulum membrane</location>
        <topology evidence="1">Multi-pass membrane protein</topology>
    </subcellularLocation>
</comment>
<organism evidence="12 13">
    <name type="scientific">Paramecium tetraurelia</name>
    <dbReference type="NCBI Taxonomy" id="5888"/>
    <lineage>
        <taxon>Eukaryota</taxon>
        <taxon>Sar</taxon>
        <taxon>Alveolata</taxon>
        <taxon>Ciliophora</taxon>
        <taxon>Intramacronucleata</taxon>
        <taxon>Oligohymenophorea</taxon>
        <taxon>Peniculida</taxon>
        <taxon>Parameciidae</taxon>
        <taxon>Paramecium</taxon>
    </lineage>
</organism>
<dbReference type="OrthoDB" id="7694678at2759"/>
<evidence type="ECO:0000256" key="2">
    <source>
        <dbReference type="ARBA" id="ARBA00010120"/>
    </source>
</evidence>
<evidence type="ECO:0000313" key="13">
    <source>
        <dbReference type="Proteomes" id="UP000000600"/>
    </source>
</evidence>
<dbReference type="Proteomes" id="UP000000600">
    <property type="component" value="Unassembled WGS sequence"/>
</dbReference>
<sequence length="280" mass="33007">MFNPFRYIADFLHLVSFLILILKIRKTRNCLGLSFRTQEIYLAVFCVRYIDLFMYFVSVYNTSMKLLYISSTVFIIYLMKFKKPYCLSYDSASDDFPHYKFIYTGAAVLALLVHTDLAPFELGWSYSIWLEALAIIPQLHMLQKIKDVENITSNYVGALGVYRFFYIVSWIYKYSLTGDVCWTSLFGRNCLNCIICRFPLLLHHQSKIRKRFVIRSLRFVIITILKAVQINTLNHSIPKRLHFLLLTISTIILTWQSRNHNQNLELQNKSIYLQTLSILI</sequence>
<keyword evidence="7" id="KW-0653">Protein transport</keyword>
<keyword evidence="8 11" id="KW-1133">Transmembrane helix</keyword>
<evidence type="ECO:0000313" key="12">
    <source>
        <dbReference type="EMBL" id="CAK72578.1"/>
    </source>
</evidence>
<evidence type="ECO:0000256" key="9">
    <source>
        <dbReference type="ARBA" id="ARBA00023136"/>
    </source>
</evidence>
<dbReference type="HOGENOM" id="CLU_057784_0_0_1"/>
<dbReference type="Pfam" id="PF00810">
    <property type="entry name" value="ER_lumen_recept"/>
    <property type="match status" value="1"/>
</dbReference>
<dbReference type="GO" id="GO:0006621">
    <property type="term" value="P:protein retention in ER lumen"/>
    <property type="evidence" value="ECO:0000318"/>
    <property type="project" value="GO_Central"/>
</dbReference>
<comment type="similarity">
    <text evidence="2">Belongs to the ERD2 family.</text>
</comment>
<evidence type="ECO:0000256" key="5">
    <source>
        <dbReference type="ARBA" id="ARBA00022824"/>
    </source>
</evidence>
<evidence type="ECO:0000256" key="4">
    <source>
        <dbReference type="ARBA" id="ARBA00022692"/>
    </source>
</evidence>
<accession>A0CP61</accession>
<dbReference type="FunCoup" id="A0CP61">
    <property type="interactions" value="278"/>
</dbReference>
<dbReference type="PRINTS" id="PR00660">
    <property type="entry name" value="ERLUMENR"/>
</dbReference>
<dbReference type="GO" id="GO:0005789">
    <property type="term" value="C:endoplasmic reticulum membrane"/>
    <property type="evidence" value="ECO:0007669"/>
    <property type="project" value="UniProtKB-SubCell"/>
</dbReference>
<dbReference type="InParanoid" id="A0CP61"/>
<feature type="transmembrane region" description="Helical" evidence="11">
    <location>
        <begin position="6"/>
        <end position="24"/>
    </location>
</feature>
<keyword evidence="10" id="KW-0675">Receptor</keyword>
<dbReference type="GeneID" id="5025760"/>
<dbReference type="GO" id="GO:0005801">
    <property type="term" value="C:cis-Golgi network"/>
    <property type="evidence" value="ECO:0000318"/>
    <property type="project" value="GO_Central"/>
</dbReference>
<keyword evidence="6" id="KW-0931">ER-Golgi transport</keyword>
<dbReference type="EMBL" id="CT868130">
    <property type="protein sequence ID" value="CAK72578.1"/>
    <property type="molecule type" value="Genomic_DNA"/>
</dbReference>
<dbReference type="GO" id="GO:0016192">
    <property type="term" value="P:vesicle-mediated transport"/>
    <property type="evidence" value="ECO:0007669"/>
    <property type="project" value="UniProtKB-KW"/>
</dbReference>
<dbReference type="PANTHER" id="PTHR10585">
    <property type="entry name" value="ER LUMEN PROTEIN RETAINING RECEPTOR"/>
    <property type="match status" value="1"/>
</dbReference>
<dbReference type="STRING" id="5888.A0CP61"/>
<dbReference type="eggNOG" id="KOG3106">
    <property type="taxonomic scope" value="Eukaryota"/>
</dbReference>
<dbReference type="GO" id="GO:0015031">
    <property type="term" value="P:protein transport"/>
    <property type="evidence" value="ECO:0007669"/>
    <property type="project" value="UniProtKB-KW"/>
</dbReference>
<evidence type="ECO:0000256" key="10">
    <source>
        <dbReference type="ARBA" id="ARBA00023170"/>
    </source>
</evidence>
<dbReference type="GO" id="GO:0046923">
    <property type="term" value="F:ER retention sequence binding"/>
    <property type="evidence" value="ECO:0000318"/>
    <property type="project" value="GO_Central"/>
</dbReference>
<evidence type="ECO:0000256" key="1">
    <source>
        <dbReference type="ARBA" id="ARBA00004477"/>
    </source>
</evidence>
<evidence type="ECO:0000256" key="8">
    <source>
        <dbReference type="ARBA" id="ARBA00022989"/>
    </source>
</evidence>
<gene>
    <name evidence="12" type="ORF">GSPATT00008969001</name>
</gene>
<name>A0CP61_PARTE</name>
<keyword evidence="5" id="KW-0256">Endoplasmic reticulum</keyword>
<evidence type="ECO:0000256" key="6">
    <source>
        <dbReference type="ARBA" id="ARBA00022892"/>
    </source>
</evidence>
<keyword evidence="4 11" id="KW-0812">Transmembrane</keyword>
<dbReference type="RefSeq" id="XP_001439975.1">
    <property type="nucleotide sequence ID" value="XM_001439938.1"/>
</dbReference>
<dbReference type="KEGG" id="ptm:GSPATT00008969001"/>
<keyword evidence="3" id="KW-0813">Transport</keyword>
<dbReference type="InterPro" id="IPR000133">
    <property type="entry name" value="ER_ret_rcpt"/>
</dbReference>
<keyword evidence="13" id="KW-1185">Reference proteome</keyword>
<evidence type="ECO:0000256" key="3">
    <source>
        <dbReference type="ARBA" id="ARBA00022448"/>
    </source>
</evidence>
<reference evidence="12 13" key="1">
    <citation type="journal article" date="2006" name="Nature">
        <title>Global trends of whole-genome duplications revealed by the ciliate Paramecium tetraurelia.</title>
        <authorList>
            <consortium name="Genoscope"/>
            <person name="Aury J.-M."/>
            <person name="Jaillon O."/>
            <person name="Duret L."/>
            <person name="Noel B."/>
            <person name="Jubin C."/>
            <person name="Porcel B.M."/>
            <person name="Segurens B."/>
            <person name="Daubin V."/>
            <person name="Anthouard V."/>
            <person name="Aiach N."/>
            <person name="Arnaiz O."/>
            <person name="Billaut A."/>
            <person name="Beisson J."/>
            <person name="Blanc I."/>
            <person name="Bouhouche K."/>
            <person name="Camara F."/>
            <person name="Duharcourt S."/>
            <person name="Guigo R."/>
            <person name="Gogendeau D."/>
            <person name="Katinka M."/>
            <person name="Keller A.-M."/>
            <person name="Kissmehl R."/>
            <person name="Klotz C."/>
            <person name="Koll F."/>
            <person name="Le Moue A."/>
            <person name="Lepere C."/>
            <person name="Malinsky S."/>
            <person name="Nowacki M."/>
            <person name="Nowak J.K."/>
            <person name="Plattner H."/>
            <person name="Poulain J."/>
            <person name="Ruiz F."/>
            <person name="Serrano V."/>
            <person name="Zagulski M."/>
            <person name="Dessen P."/>
            <person name="Betermier M."/>
            <person name="Weissenbach J."/>
            <person name="Scarpelli C."/>
            <person name="Schachter V."/>
            <person name="Sperling L."/>
            <person name="Meyer E."/>
            <person name="Cohen J."/>
            <person name="Wincker P."/>
        </authorList>
    </citation>
    <scope>NUCLEOTIDE SEQUENCE [LARGE SCALE GENOMIC DNA]</scope>
    <source>
        <strain evidence="12 13">Stock d4-2</strain>
    </source>
</reference>
<protein>
    <recommendedName>
        <fullName evidence="14">ER lumen protein-retaining receptor</fullName>
    </recommendedName>
</protein>
<evidence type="ECO:0008006" key="14">
    <source>
        <dbReference type="Google" id="ProtNLM"/>
    </source>
</evidence>
<proteinExistence type="inferred from homology"/>
<dbReference type="AlphaFoldDB" id="A0CP61"/>
<evidence type="ECO:0000256" key="11">
    <source>
        <dbReference type="SAM" id="Phobius"/>
    </source>
</evidence>
<evidence type="ECO:0000256" key="7">
    <source>
        <dbReference type="ARBA" id="ARBA00022927"/>
    </source>
</evidence>
<keyword evidence="9 11" id="KW-0472">Membrane</keyword>